<dbReference type="SMART" id="SM00448">
    <property type="entry name" value="REC"/>
    <property type="match status" value="1"/>
</dbReference>
<dbReference type="InterPro" id="IPR000792">
    <property type="entry name" value="Tscrpt_reg_LuxR_C"/>
</dbReference>
<dbReference type="PROSITE" id="PS00622">
    <property type="entry name" value="HTH_LUXR_1"/>
    <property type="match status" value="1"/>
</dbReference>
<evidence type="ECO:0000313" key="7">
    <source>
        <dbReference type="Proteomes" id="UP000427769"/>
    </source>
</evidence>
<reference evidence="6 7" key="1">
    <citation type="submission" date="2019-11" db="EMBL/GenBank/DDBJ databases">
        <title>Comparative genomics of hydrocarbon-degrading Desulfosarcina strains.</title>
        <authorList>
            <person name="Watanabe M."/>
            <person name="Kojima H."/>
            <person name="Fukui M."/>
        </authorList>
    </citation>
    <scope>NUCLEOTIDE SEQUENCE [LARGE SCALE GENOMIC DNA]</scope>
    <source>
        <strain evidence="6 7">PP31</strain>
    </source>
</reference>
<dbReference type="RefSeq" id="WP_155307653.1">
    <property type="nucleotide sequence ID" value="NZ_AP021875.1"/>
</dbReference>
<evidence type="ECO:0000259" key="4">
    <source>
        <dbReference type="PROSITE" id="PS50043"/>
    </source>
</evidence>
<dbReference type="CDD" id="cd17535">
    <property type="entry name" value="REC_NarL-like"/>
    <property type="match status" value="1"/>
</dbReference>
<dbReference type="GO" id="GO:0000160">
    <property type="term" value="P:phosphorelay signal transduction system"/>
    <property type="evidence" value="ECO:0007669"/>
    <property type="project" value="InterPro"/>
</dbReference>
<evidence type="ECO:0000256" key="3">
    <source>
        <dbReference type="PROSITE-ProRule" id="PRU00169"/>
    </source>
</evidence>
<evidence type="ECO:0000256" key="1">
    <source>
        <dbReference type="ARBA" id="ARBA00022553"/>
    </source>
</evidence>
<dbReference type="PROSITE" id="PS50043">
    <property type="entry name" value="HTH_LUXR_2"/>
    <property type="match status" value="1"/>
</dbReference>
<dbReference type="SUPFAM" id="SSF52172">
    <property type="entry name" value="CheY-like"/>
    <property type="match status" value="1"/>
</dbReference>
<dbReference type="InterPro" id="IPR016032">
    <property type="entry name" value="Sig_transdc_resp-reg_C-effctor"/>
</dbReference>
<dbReference type="Pfam" id="PF00072">
    <property type="entry name" value="Response_reg"/>
    <property type="match status" value="1"/>
</dbReference>
<dbReference type="CDD" id="cd06170">
    <property type="entry name" value="LuxR_C_like"/>
    <property type="match status" value="1"/>
</dbReference>
<evidence type="ECO:0000259" key="5">
    <source>
        <dbReference type="PROSITE" id="PS50110"/>
    </source>
</evidence>
<name>A0A5K7ZB64_9BACT</name>
<dbReference type="Gene3D" id="3.40.50.2300">
    <property type="match status" value="1"/>
</dbReference>
<dbReference type="PRINTS" id="PR00038">
    <property type="entry name" value="HTHLUXR"/>
</dbReference>
<dbReference type="PANTHER" id="PTHR43214">
    <property type="entry name" value="TWO-COMPONENT RESPONSE REGULATOR"/>
    <property type="match status" value="1"/>
</dbReference>
<dbReference type="SUPFAM" id="SSF46894">
    <property type="entry name" value="C-terminal effector domain of the bipartite response regulators"/>
    <property type="match status" value="1"/>
</dbReference>
<dbReference type="Proteomes" id="UP000427769">
    <property type="component" value="Chromosome"/>
</dbReference>
<keyword evidence="1 3" id="KW-0597">Phosphoprotein</keyword>
<evidence type="ECO:0000256" key="2">
    <source>
        <dbReference type="ARBA" id="ARBA00023125"/>
    </source>
</evidence>
<dbReference type="AlphaFoldDB" id="A0A5K7ZB64"/>
<feature type="domain" description="Response regulatory" evidence="5">
    <location>
        <begin position="6"/>
        <end position="122"/>
    </location>
</feature>
<dbReference type="GO" id="GO:0003677">
    <property type="term" value="F:DNA binding"/>
    <property type="evidence" value="ECO:0007669"/>
    <property type="project" value="UniProtKB-KW"/>
</dbReference>
<dbReference type="Pfam" id="PF00196">
    <property type="entry name" value="GerE"/>
    <property type="match status" value="1"/>
</dbReference>
<dbReference type="EMBL" id="AP021875">
    <property type="protein sequence ID" value="BBO79086.1"/>
    <property type="molecule type" value="Genomic_DNA"/>
</dbReference>
<keyword evidence="7" id="KW-1185">Reference proteome</keyword>
<dbReference type="PROSITE" id="PS50110">
    <property type="entry name" value="RESPONSE_REGULATORY"/>
    <property type="match status" value="1"/>
</dbReference>
<dbReference type="SMART" id="SM00421">
    <property type="entry name" value="HTH_LUXR"/>
    <property type="match status" value="1"/>
</dbReference>
<feature type="domain" description="HTH luxR-type" evidence="4">
    <location>
        <begin position="149"/>
        <end position="214"/>
    </location>
</feature>
<dbReference type="KEGG" id="dwd:DSCW_65030"/>
<keyword evidence="2 6" id="KW-0238">DNA-binding</keyword>
<proteinExistence type="predicted"/>
<evidence type="ECO:0000313" key="6">
    <source>
        <dbReference type="EMBL" id="BBO79086.1"/>
    </source>
</evidence>
<protein>
    <submittedName>
        <fullName evidence="6">DNA-binding response regulator</fullName>
    </submittedName>
</protein>
<sequence>MAEEIRVMIVDDHTIVREGIKALLDIQEGIDVVAEAKSSIECLNKMEAAWPDVVLMDLKMPGIDGIETTRLVKKKYPQVKVILLTNYDDEEYVIASIKSGADGYVLKDVKKGDLLEIIHGVFQNRAFIDPTVTRKLFHSIQQSGTAKKAPATRPILSQRELQILTHLVEGKSNKDIANSVNLSPDTIKTHLKNIYQKLGVNNRSQAARVAIQEKIVCLTS</sequence>
<dbReference type="GO" id="GO:0006355">
    <property type="term" value="P:regulation of DNA-templated transcription"/>
    <property type="evidence" value="ECO:0007669"/>
    <property type="project" value="InterPro"/>
</dbReference>
<feature type="modified residue" description="4-aspartylphosphate" evidence="3">
    <location>
        <position position="57"/>
    </location>
</feature>
<organism evidence="6 7">
    <name type="scientific">Desulfosarcina widdelii</name>
    <dbReference type="NCBI Taxonomy" id="947919"/>
    <lineage>
        <taxon>Bacteria</taxon>
        <taxon>Pseudomonadati</taxon>
        <taxon>Thermodesulfobacteriota</taxon>
        <taxon>Desulfobacteria</taxon>
        <taxon>Desulfobacterales</taxon>
        <taxon>Desulfosarcinaceae</taxon>
        <taxon>Desulfosarcina</taxon>
    </lineage>
</organism>
<dbReference type="InterPro" id="IPR058245">
    <property type="entry name" value="NreC/VraR/RcsB-like_REC"/>
</dbReference>
<dbReference type="InterPro" id="IPR001789">
    <property type="entry name" value="Sig_transdc_resp-reg_receiver"/>
</dbReference>
<dbReference type="OrthoDB" id="9780312at2"/>
<accession>A0A5K7ZB64</accession>
<gene>
    <name evidence="6" type="ORF">DSCW_65030</name>
</gene>
<dbReference type="InterPro" id="IPR039420">
    <property type="entry name" value="WalR-like"/>
</dbReference>
<dbReference type="InterPro" id="IPR011006">
    <property type="entry name" value="CheY-like_superfamily"/>
</dbReference>